<keyword evidence="2" id="KW-0963">Cytoplasm</keyword>
<dbReference type="CDD" id="cd18159">
    <property type="entry name" value="REC_OmpR_NsrR-like"/>
    <property type="match status" value="1"/>
</dbReference>
<keyword evidence="15" id="KW-1185">Reference proteome</keyword>
<evidence type="ECO:0000256" key="12">
    <source>
        <dbReference type="ARBA" id="ARBA00040701"/>
    </source>
</evidence>
<dbReference type="SMART" id="SM00862">
    <property type="entry name" value="Trans_reg_C"/>
    <property type="match status" value="1"/>
</dbReference>
<dbReference type="Proteomes" id="UP000665944">
    <property type="component" value="Unassembled WGS sequence"/>
</dbReference>
<keyword evidence="5" id="KW-0902">Two-component regulatory system</keyword>
<dbReference type="PROSITE" id="PS50110">
    <property type="entry name" value="RESPONSE_REGULATORY"/>
    <property type="match status" value="1"/>
</dbReference>
<dbReference type="EMBL" id="JAGHKT020000004">
    <property type="protein sequence ID" value="MCM5672020.1"/>
    <property type="molecule type" value="Genomic_DNA"/>
</dbReference>
<dbReference type="RefSeq" id="WP_017176001.1">
    <property type="nucleotide sequence ID" value="NZ_CABMJU010000038.1"/>
</dbReference>
<dbReference type="Pfam" id="PF00486">
    <property type="entry name" value="Trans_reg_C"/>
    <property type="match status" value="1"/>
</dbReference>
<proteinExistence type="predicted"/>
<protein>
    <recommendedName>
        <fullName evidence="12">Response regulator protein GraR</fullName>
    </recommendedName>
    <alternativeName>
        <fullName evidence="13">Glycopeptide resistance-associated protein R</fullName>
    </alternativeName>
</protein>
<evidence type="ECO:0000256" key="4">
    <source>
        <dbReference type="ARBA" id="ARBA00022553"/>
    </source>
</evidence>
<dbReference type="GO" id="GO:0046677">
    <property type="term" value="P:response to antibiotic"/>
    <property type="evidence" value="ECO:0007669"/>
    <property type="project" value="UniProtKB-KW"/>
</dbReference>
<dbReference type="GO" id="GO:0032993">
    <property type="term" value="C:protein-DNA complex"/>
    <property type="evidence" value="ECO:0007669"/>
    <property type="project" value="TreeGrafter"/>
</dbReference>
<dbReference type="InterPro" id="IPR011006">
    <property type="entry name" value="CheY-like_superfamily"/>
</dbReference>
<dbReference type="FunFam" id="3.40.50.2300:FF:000232">
    <property type="entry name" value="Response regulator GraR"/>
    <property type="match status" value="1"/>
</dbReference>
<keyword evidence="8" id="KW-0238">DNA-binding</keyword>
<keyword evidence="11" id="KW-0046">Antibiotic resistance</keyword>
<dbReference type="InterPro" id="IPR001789">
    <property type="entry name" value="Sig_transdc_resp-reg_receiver"/>
</dbReference>
<dbReference type="GO" id="GO:0000976">
    <property type="term" value="F:transcription cis-regulatory region binding"/>
    <property type="evidence" value="ECO:0007669"/>
    <property type="project" value="TreeGrafter"/>
</dbReference>
<dbReference type="Gene3D" id="3.40.50.2300">
    <property type="match status" value="1"/>
</dbReference>
<gene>
    <name evidence="14" type="primary">graR</name>
    <name evidence="14" type="synonym">apsR</name>
    <name evidence="14" type="ORF">J7T32_004450</name>
</gene>
<evidence type="ECO:0000313" key="14">
    <source>
        <dbReference type="EMBL" id="MCM5672020.1"/>
    </source>
</evidence>
<evidence type="ECO:0000256" key="13">
    <source>
        <dbReference type="ARBA" id="ARBA00042986"/>
    </source>
</evidence>
<evidence type="ECO:0000256" key="3">
    <source>
        <dbReference type="ARBA" id="ARBA00022491"/>
    </source>
</evidence>
<dbReference type="InterPro" id="IPR036388">
    <property type="entry name" value="WH-like_DNA-bd_sf"/>
</dbReference>
<dbReference type="SUPFAM" id="SSF46894">
    <property type="entry name" value="C-terminal effector domain of the bipartite response regulators"/>
    <property type="match status" value="1"/>
</dbReference>
<accession>A0A4Q9WTG6</accession>
<dbReference type="InterPro" id="IPR039420">
    <property type="entry name" value="WalR-like"/>
</dbReference>
<dbReference type="GO" id="GO:0006355">
    <property type="term" value="P:regulation of DNA-templated transcription"/>
    <property type="evidence" value="ECO:0007669"/>
    <property type="project" value="InterPro"/>
</dbReference>
<evidence type="ECO:0000256" key="2">
    <source>
        <dbReference type="ARBA" id="ARBA00022490"/>
    </source>
</evidence>
<evidence type="ECO:0000256" key="6">
    <source>
        <dbReference type="ARBA" id="ARBA00023015"/>
    </source>
</evidence>
<reference evidence="14 15" key="1">
    <citation type="submission" date="2022-06" db="EMBL/GenBank/DDBJ databases">
        <title>Staphylococcus hominis ShoR14 genome sequence.</title>
        <authorList>
            <person name="Yeo C.C."/>
            <person name="Chew C.H."/>
            <person name="Che Hamzah A.M."/>
            <person name="Al-Trad E.I."/>
        </authorList>
    </citation>
    <scope>NUCLEOTIDE SEQUENCE [LARGE SCALE GENOMIC DNA]</scope>
    <source>
        <strain evidence="14 15">ShoR14</strain>
    </source>
</reference>
<dbReference type="PROSITE" id="PS51755">
    <property type="entry name" value="OMPR_PHOB"/>
    <property type="match status" value="1"/>
</dbReference>
<dbReference type="Pfam" id="PF00072">
    <property type="entry name" value="Response_reg"/>
    <property type="match status" value="1"/>
</dbReference>
<evidence type="ECO:0000256" key="10">
    <source>
        <dbReference type="ARBA" id="ARBA00023163"/>
    </source>
</evidence>
<dbReference type="Gene3D" id="1.10.10.10">
    <property type="entry name" value="Winged helix-like DNA-binding domain superfamily/Winged helix DNA-binding domain"/>
    <property type="match status" value="1"/>
</dbReference>
<organism evidence="14 15">
    <name type="scientific">Staphylococcus hominis</name>
    <dbReference type="NCBI Taxonomy" id="1290"/>
    <lineage>
        <taxon>Bacteria</taxon>
        <taxon>Bacillati</taxon>
        <taxon>Bacillota</taxon>
        <taxon>Bacilli</taxon>
        <taxon>Bacillales</taxon>
        <taxon>Staphylococcaceae</taxon>
        <taxon>Staphylococcus</taxon>
    </lineage>
</organism>
<keyword evidence="6" id="KW-0805">Transcription regulation</keyword>
<dbReference type="SUPFAM" id="SSF52172">
    <property type="entry name" value="CheY-like"/>
    <property type="match status" value="1"/>
</dbReference>
<evidence type="ECO:0000313" key="15">
    <source>
        <dbReference type="Proteomes" id="UP000665944"/>
    </source>
</evidence>
<keyword evidence="7" id="KW-0843">Virulence</keyword>
<evidence type="ECO:0000256" key="1">
    <source>
        <dbReference type="ARBA" id="ARBA00004496"/>
    </source>
</evidence>
<dbReference type="GO" id="GO:0005829">
    <property type="term" value="C:cytosol"/>
    <property type="evidence" value="ECO:0007669"/>
    <property type="project" value="TreeGrafter"/>
</dbReference>
<dbReference type="AlphaFoldDB" id="A0A4Q9WTG6"/>
<evidence type="ECO:0000256" key="5">
    <source>
        <dbReference type="ARBA" id="ARBA00023012"/>
    </source>
</evidence>
<evidence type="ECO:0000256" key="8">
    <source>
        <dbReference type="ARBA" id="ARBA00023125"/>
    </source>
</evidence>
<sequence length="224" mass="26405">MQILLVEDDQTLFQQLKKELENWDFFVYGVNDFSNVMETYHNVQPEIVIMDVQLPKYDGFYWCRQIRQVSNVPILFLSSRDNPMDQVMSMELGADDYMQKPFHTNVLIAKLQAIYRRVYQFGAEERRTLNWQDALVDLSKDSIQKGDKIIYLSKTEMIILEMLIQKQNQIVTRDTLITALWDDEAFVSDNTLTVNVNRLRKKLSEIDMETEIETKVGKGYMAHE</sequence>
<keyword evidence="9" id="KW-0010">Activator</keyword>
<dbReference type="CDD" id="cd00383">
    <property type="entry name" value="trans_reg_C"/>
    <property type="match status" value="1"/>
</dbReference>
<comment type="caution">
    <text evidence="14">The sequence shown here is derived from an EMBL/GenBank/DDBJ whole genome shotgun (WGS) entry which is preliminary data.</text>
</comment>
<dbReference type="GO" id="GO:0000156">
    <property type="term" value="F:phosphorelay response regulator activity"/>
    <property type="evidence" value="ECO:0007669"/>
    <property type="project" value="TreeGrafter"/>
</dbReference>
<comment type="subcellular location">
    <subcellularLocation>
        <location evidence="1">Cytoplasm</location>
    </subcellularLocation>
</comment>
<dbReference type="PANTHER" id="PTHR48111:SF27">
    <property type="entry name" value="SENSORY TRANSDUCTION PROTEIN BCER"/>
    <property type="match status" value="1"/>
</dbReference>
<dbReference type="FunFam" id="1.10.10.10:FF:000546">
    <property type="entry name" value="Two-component response regulator GraR"/>
    <property type="match status" value="1"/>
</dbReference>
<dbReference type="PANTHER" id="PTHR48111">
    <property type="entry name" value="REGULATOR OF RPOS"/>
    <property type="match status" value="1"/>
</dbReference>
<keyword evidence="3" id="KW-0678">Repressor</keyword>
<name>A0A4Q9WTG6_STAHO</name>
<keyword evidence="10" id="KW-0804">Transcription</keyword>
<dbReference type="InterPro" id="IPR001867">
    <property type="entry name" value="OmpR/PhoB-type_DNA-bd"/>
</dbReference>
<dbReference type="InterPro" id="IPR016032">
    <property type="entry name" value="Sig_transdc_resp-reg_C-effctor"/>
</dbReference>
<evidence type="ECO:0000256" key="9">
    <source>
        <dbReference type="ARBA" id="ARBA00023159"/>
    </source>
</evidence>
<keyword evidence="4" id="KW-0597">Phosphoprotein</keyword>
<dbReference type="SMART" id="SM00448">
    <property type="entry name" value="REC"/>
    <property type="match status" value="1"/>
</dbReference>
<evidence type="ECO:0000256" key="11">
    <source>
        <dbReference type="ARBA" id="ARBA00023251"/>
    </source>
</evidence>
<evidence type="ECO:0000256" key="7">
    <source>
        <dbReference type="ARBA" id="ARBA00023026"/>
    </source>
</evidence>